<dbReference type="EMBL" id="AMCI01001689">
    <property type="protein sequence ID" value="EJX04775.1"/>
    <property type="molecule type" value="Genomic_DNA"/>
</dbReference>
<feature type="domain" description="MoaB/Mog" evidence="3">
    <location>
        <begin position="22"/>
        <end position="111"/>
    </location>
</feature>
<dbReference type="InterPro" id="IPR036425">
    <property type="entry name" value="MoaB/Mog-like_dom_sf"/>
</dbReference>
<reference evidence="4" key="1">
    <citation type="journal article" date="2012" name="PLoS ONE">
        <title>Gene sets for utilization of primary and secondary nutrition supplies in the distal gut of endangered iberian lynx.</title>
        <authorList>
            <person name="Alcaide M."/>
            <person name="Messina E."/>
            <person name="Richter M."/>
            <person name="Bargiela R."/>
            <person name="Peplies J."/>
            <person name="Huws S.A."/>
            <person name="Newbold C.J."/>
            <person name="Golyshin P.N."/>
            <person name="Simon M.A."/>
            <person name="Lopez G."/>
            <person name="Yakimov M.M."/>
            <person name="Ferrer M."/>
        </authorList>
    </citation>
    <scope>NUCLEOTIDE SEQUENCE</scope>
</reference>
<feature type="non-terminal residue" evidence="4">
    <location>
        <position position="113"/>
    </location>
</feature>
<gene>
    <name evidence="4" type="ORF">EVA_07116</name>
</gene>
<dbReference type="Pfam" id="PF00994">
    <property type="entry name" value="MoCF_biosynth"/>
    <property type="match status" value="1"/>
</dbReference>
<dbReference type="PANTHER" id="PTHR43764:SF1">
    <property type="entry name" value="MOLYBDOPTERIN MOLYBDOTRANSFERASE"/>
    <property type="match status" value="1"/>
</dbReference>
<name>J9GW05_9ZZZZ</name>
<comment type="pathway">
    <text evidence="1">Cofactor biosynthesis; molybdopterin biosynthesis.</text>
</comment>
<dbReference type="SUPFAM" id="SSF53218">
    <property type="entry name" value="Molybdenum cofactor biosynthesis proteins"/>
    <property type="match status" value="1"/>
</dbReference>
<dbReference type="AlphaFoldDB" id="J9GW05"/>
<dbReference type="GO" id="GO:0006777">
    <property type="term" value="P:Mo-molybdopterin cofactor biosynthetic process"/>
    <property type="evidence" value="ECO:0007669"/>
    <property type="project" value="UniProtKB-KW"/>
</dbReference>
<comment type="caution">
    <text evidence="4">The sequence shown here is derived from an EMBL/GenBank/DDBJ whole genome shotgun (WGS) entry which is preliminary data.</text>
</comment>
<evidence type="ECO:0000256" key="2">
    <source>
        <dbReference type="ARBA" id="ARBA00023150"/>
    </source>
</evidence>
<organism evidence="4">
    <name type="scientific">gut metagenome</name>
    <dbReference type="NCBI Taxonomy" id="749906"/>
    <lineage>
        <taxon>unclassified sequences</taxon>
        <taxon>metagenomes</taxon>
        <taxon>organismal metagenomes</taxon>
    </lineage>
</organism>
<dbReference type="PANTHER" id="PTHR43764">
    <property type="entry name" value="MOLYBDENUM COFACTOR BIOSYNTHESIS"/>
    <property type="match status" value="1"/>
</dbReference>
<dbReference type="InterPro" id="IPR001453">
    <property type="entry name" value="MoaB/Mog_dom"/>
</dbReference>
<sequence>MKPPRQHPQELILGLVSVLDTNSPSTYDDKTVSSLETWFRDNLTTPVKTHKRVVPNERFVIEKTLRELVDIIGCDLIITTGSIGPTRHDHMPESTTAIATRCLPGLADLLRQH</sequence>
<dbReference type="InterPro" id="IPR051920">
    <property type="entry name" value="MPT_Adenylyltrnsfr/MoaC-Rel"/>
</dbReference>
<evidence type="ECO:0000313" key="4">
    <source>
        <dbReference type="EMBL" id="EJX04775.1"/>
    </source>
</evidence>
<proteinExistence type="predicted"/>
<protein>
    <submittedName>
        <fullName evidence="4">Molybdenum cofactor biosynthesis protein MogA</fullName>
    </submittedName>
</protein>
<keyword evidence="2" id="KW-0501">Molybdenum cofactor biosynthesis</keyword>
<dbReference type="Gene3D" id="3.40.980.10">
    <property type="entry name" value="MoaB/Mog-like domain"/>
    <property type="match status" value="1"/>
</dbReference>
<accession>J9GW05</accession>
<evidence type="ECO:0000256" key="1">
    <source>
        <dbReference type="ARBA" id="ARBA00005046"/>
    </source>
</evidence>
<evidence type="ECO:0000259" key="3">
    <source>
        <dbReference type="Pfam" id="PF00994"/>
    </source>
</evidence>